<dbReference type="InterPro" id="IPR038718">
    <property type="entry name" value="SNF2-like_sf"/>
</dbReference>
<dbReference type="GO" id="GO:0043596">
    <property type="term" value="C:nuclear replication fork"/>
    <property type="evidence" value="ECO:0007669"/>
    <property type="project" value="TreeGrafter"/>
</dbReference>
<evidence type="ECO:0000259" key="6">
    <source>
        <dbReference type="PROSITE" id="PS51194"/>
    </source>
</evidence>
<dbReference type="CDD" id="cd18793">
    <property type="entry name" value="SF2_C_SNF"/>
    <property type="match status" value="1"/>
</dbReference>
<dbReference type="PROSITE" id="PS51192">
    <property type="entry name" value="HELICASE_ATP_BIND_1"/>
    <property type="match status" value="1"/>
</dbReference>
<dbReference type="Gene3D" id="3.40.50.10810">
    <property type="entry name" value="Tandem AAA-ATPase domain"/>
    <property type="match status" value="1"/>
</dbReference>
<organism evidence="7 8">
    <name type="scientific">Stichopus japonicus</name>
    <name type="common">Sea cucumber</name>
    <dbReference type="NCBI Taxonomy" id="307972"/>
    <lineage>
        <taxon>Eukaryota</taxon>
        <taxon>Metazoa</taxon>
        <taxon>Echinodermata</taxon>
        <taxon>Eleutherozoa</taxon>
        <taxon>Echinozoa</taxon>
        <taxon>Holothuroidea</taxon>
        <taxon>Aspidochirotacea</taxon>
        <taxon>Aspidochirotida</taxon>
        <taxon>Stichopodidae</taxon>
        <taxon>Apostichopus</taxon>
    </lineage>
</organism>
<name>A0A2G8LDB5_STIJA</name>
<dbReference type="PROSITE" id="PS51194">
    <property type="entry name" value="HELICASE_CTER"/>
    <property type="match status" value="1"/>
</dbReference>
<comment type="caution">
    <text evidence="7">The sequence shown here is derived from an EMBL/GenBank/DDBJ whole genome shotgun (WGS) entry which is preliminary data.</text>
</comment>
<dbReference type="CDD" id="cd18010">
    <property type="entry name" value="DEXHc_HARP_SMARCAL1"/>
    <property type="match status" value="1"/>
</dbReference>
<evidence type="ECO:0000256" key="4">
    <source>
        <dbReference type="ARBA" id="ARBA00022840"/>
    </source>
</evidence>
<dbReference type="GO" id="GO:0016787">
    <property type="term" value="F:hydrolase activity"/>
    <property type="evidence" value="ECO:0007669"/>
    <property type="project" value="UniProtKB-KW"/>
</dbReference>
<keyword evidence="7" id="KW-0540">Nuclease</keyword>
<dbReference type="PANTHER" id="PTHR45766:SF3">
    <property type="entry name" value="DNA ANNEALING HELICASE AND ENDONUCLEASE ZRANB3"/>
    <property type="match status" value="1"/>
</dbReference>
<dbReference type="PANTHER" id="PTHR45766">
    <property type="entry name" value="DNA ANNEALING HELICASE AND ENDONUCLEASE ZRANB3 FAMILY MEMBER"/>
    <property type="match status" value="1"/>
</dbReference>
<evidence type="ECO:0000313" key="8">
    <source>
        <dbReference type="Proteomes" id="UP000230750"/>
    </source>
</evidence>
<dbReference type="OrthoDB" id="2801544at2759"/>
<dbReference type="EMBL" id="MRZV01000118">
    <property type="protein sequence ID" value="PIK58241.1"/>
    <property type="molecule type" value="Genomic_DNA"/>
</dbReference>
<dbReference type="InterPro" id="IPR014001">
    <property type="entry name" value="Helicase_ATP-bd"/>
</dbReference>
<keyword evidence="7" id="KW-0255">Endonuclease</keyword>
<dbReference type="SUPFAM" id="SSF52540">
    <property type="entry name" value="P-loop containing nucleoside triphosphate hydrolases"/>
    <property type="match status" value="2"/>
</dbReference>
<dbReference type="GO" id="GO:0004520">
    <property type="term" value="F:DNA endonuclease activity"/>
    <property type="evidence" value="ECO:0007669"/>
    <property type="project" value="TreeGrafter"/>
</dbReference>
<feature type="domain" description="Helicase ATP-binding" evidence="5">
    <location>
        <begin position="26"/>
        <end position="188"/>
    </location>
</feature>
<protein>
    <submittedName>
        <fullName evidence="7">Putative DNA annealing helicase and endonuclease ZRANB3-like</fullName>
    </submittedName>
</protein>
<dbReference type="InterPro" id="IPR001650">
    <property type="entry name" value="Helicase_C-like"/>
</dbReference>
<feature type="domain" description="Helicase C-terminal" evidence="6">
    <location>
        <begin position="312"/>
        <end position="474"/>
    </location>
</feature>
<keyword evidence="4" id="KW-0067">ATP-binding</keyword>
<dbReference type="SMART" id="SM00490">
    <property type="entry name" value="HELICc"/>
    <property type="match status" value="1"/>
</dbReference>
<dbReference type="STRING" id="307972.A0A2G8LDB5"/>
<evidence type="ECO:0000256" key="1">
    <source>
        <dbReference type="ARBA" id="ARBA00022741"/>
    </source>
</evidence>
<dbReference type="InterPro" id="IPR000330">
    <property type="entry name" value="SNF2_N"/>
</dbReference>
<evidence type="ECO:0000256" key="2">
    <source>
        <dbReference type="ARBA" id="ARBA00022801"/>
    </source>
</evidence>
<dbReference type="SMART" id="SM00487">
    <property type="entry name" value="DEXDc"/>
    <property type="match status" value="1"/>
</dbReference>
<feature type="non-terminal residue" evidence="7">
    <location>
        <position position="507"/>
    </location>
</feature>
<dbReference type="FunFam" id="3.40.50.10810:FF:000044">
    <property type="entry name" value="Chromatin remodeling factor18"/>
    <property type="match status" value="1"/>
</dbReference>
<dbReference type="InterPro" id="IPR027417">
    <property type="entry name" value="P-loop_NTPase"/>
</dbReference>
<dbReference type="GO" id="GO:0005524">
    <property type="term" value="F:ATP binding"/>
    <property type="evidence" value="ECO:0007669"/>
    <property type="project" value="UniProtKB-KW"/>
</dbReference>
<evidence type="ECO:0000256" key="3">
    <source>
        <dbReference type="ARBA" id="ARBA00022806"/>
    </source>
</evidence>
<keyword evidence="8" id="KW-1185">Reference proteome</keyword>
<keyword evidence="3 7" id="KW-0347">Helicase</keyword>
<dbReference type="InterPro" id="IPR049730">
    <property type="entry name" value="SNF2/RAD54-like_C"/>
</dbReference>
<dbReference type="Proteomes" id="UP000230750">
    <property type="component" value="Unassembled WGS sequence"/>
</dbReference>
<dbReference type="GO" id="GO:0004386">
    <property type="term" value="F:helicase activity"/>
    <property type="evidence" value="ECO:0007669"/>
    <property type="project" value="UniProtKB-KW"/>
</dbReference>
<dbReference type="Gene3D" id="3.40.50.300">
    <property type="entry name" value="P-loop containing nucleotide triphosphate hydrolases"/>
    <property type="match status" value="1"/>
</dbReference>
<keyword evidence="1" id="KW-0547">Nucleotide-binding</keyword>
<evidence type="ECO:0000259" key="5">
    <source>
        <dbReference type="PROSITE" id="PS51192"/>
    </source>
</evidence>
<dbReference type="GO" id="GO:0031297">
    <property type="term" value="P:replication fork processing"/>
    <property type="evidence" value="ECO:0007669"/>
    <property type="project" value="TreeGrafter"/>
</dbReference>
<accession>A0A2G8LDB5</accession>
<sequence length="507" mass="57510">MDEDDFEFLPKSLRNKLLPFQRKGVQYAIGKQGRCLIGDEMGLGKTIQAISVAYYYRSEWPLLVVLPSSMKYPWIEELEKWLPCLQPNDINLINSSTDVSNISKAAVSLVGYGLMQSSFKTLLEALHERDFGVIIVDESHFLKNPKAVRTKTLIPLLTKAKRVLMLSGTPALARPAELYSQINCLSKGQFGSWTNFAKRYCDAKWKFFGRLKKWDTSGACNLAELHKKLTTSVMIRREKKEVLTELPPKRRQKVPFELSESKQTKELDALWSELRSYLNREAASEDGKDAGFEIRRLSMQLYISTGKAKIAAISEYVRMLLDNHDMKFLVFAHHKEILTAIVQTTQAYAREKESTLKYIRIDGDVPHIERMKEVNRFQQDPCVRVAALSIMAAGTGLTLTAASHVVFAELHWTPGVLEQCEDRAHRIGQHNAIHIHYLIAKGTIDEWMWSALNRKVSVLSSTLNGRVQQMNAEVLGEGVGIPKNATLLPSTLDDEEDDSFFFSQTPK</sequence>
<evidence type="ECO:0000313" key="7">
    <source>
        <dbReference type="EMBL" id="PIK58241.1"/>
    </source>
</evidence>
<dbReference type="GO" id="GO:0006281">
    <property type="term" value="P:DNA repair"/>
    <property type="evidence" value="ECO:0007669"/>
    <property type="project" value="TreeGrafter"/>
</dbReference>
<proteinExistence type="predicted"/>
<dbReference type="Pfam" id="PF00271">
    <property type="entry name" value="Helicase_C"/>
    <property type="match status" value="1"/>
</dbReference>
<gene>
    <name evidence="7" type="ORF">BSL78_04828</name>
</gene>
<dbReference type="AlphaFoldDB" id="A0A2G8LDB5"/>
<dbReference type="Pfam" id="PF00176">
    <property type="entry name" value="SNF2-rel_dom"/>
    <property type="match status" value="1"/>
</dbReference>
<keyword evidence="2" id="KW-0378">Hydrolase</keyword>
<reference evidence="7 8" key="1">
    <citation type="journal article" date="2017" name="PLoS Biol.">
        <title>The sea cucumber genome provides insights into morphological evolution and visceral regeneration.</title>
        <authorList>
            <person name="Zhang X."/>
            <person name="Sun L."/>
            <person name="Yuan J."/>
            <person name="Sun Y."/>
            <person name="Gao Y."/>
            <person name="Zhang L."/>
            <person name="Li S."/>
            <person name="Dai H."/>
            <person name="Hamel J.F."/>
            <person name="Liu C."/>
            <person name="Yu Y."/>
            <person name="Liu S."/>
            <person name="Lin W."/>
            <person name="Guo K."/>
            <person name="Jin S."/>
            <person name="Xu P."/>
            <person name="Storey K.B."/>
            <person name="Huan P."/>
            <person name="Zhang T."/>
            <person name="Zhou Y."/>
            <person name="Zhang J."/>
            <person name="Lin C."/>
            <person name="Li X."/>
            <person name="Xing L."/>
            <person name="Huo D."/>
            <person name="Sun M."/>
            <person name="Wang L."/>
            <person name="Mercier A."/>
            <person name="Li F."/>
            <person name="Yang H."/>
            <person name="Xiang J."/>
        </authorList>
    </citation>
    <scope>NUCLEOTIDE SEQUENCE [LARGE SCALE GENOMIC DNA]</scope>
    <source>
        <strain evidence="7">Shaxun</strain>
        <tissue evidence="7">Muscle</tissue>
    </source>
</reference>